<dbReference type="InterPro" id="IPR029008">
    <property type="entry name" value="EMC6-like"/>
</dbReference>
<evidence type="ECO:0000256" key="2">
    <source>
        <dbReference type="ARBA" id="ARBA00009436"/>
    </source>
</evidence>
<name>A0A0N4ZQW9_PARTI</name>
<evidence type="ECO:0000256" key="5">
    <source>
        <dbReference type="ARBA" id="ARBA00022989"/>
    </source>
</evidence>
<dbReference type="GO" id="GO:0097250">
    <property type="term" value="P:mitochondrial respirasome assembly"/>
    <property type="evidence" value="ECO:0007669"/>
    <property type="project" value="InterPro"/>
</dbReference>
<evidence type="ECO:0000256" key="7">
    <source>
        <dbReference type="SAM" id="Phobius"/>
    </source>
</evidence>
<dbReference type="PANTHER" id="PTHR12906:SF0">
    <property type="entry name" value="GEL COMPLEX SUBUNIT OPTI"/>
    <property type="match status" value="1"/>
</dbReference>
<accession>A0A0N4ZQW9</accession>
<dbReference type="Pfam" id="PF07019">
    <property type="entry name" value="EMC6"/>
    <property type="match status" value="1"/>
</dbReference>
<protein>
    <submittedName>
        <fullName evidence="9">Rab5-interacting protein</fullName>
    </submittedName>
</protein>
<reference evidence="9" key="1">
    <citation type="submission" date="2017-02" db="UniProtKB">
        <authorList>
            <consortium name="WormBaseParasite"/>
        </authorList>
    </citation>
    <scope>IDENTIFICATION</scope>
</reference>
<keyword evidence="5 7" id="KW-1133">Transmembrane helix</keyword>
<keyword evidence="4" id="KW-0256">Endoplasmic reticulum</keyword>
<evidence type="ECO:0000313" key="9">
    <source>
        <dbReference type="WBParaSite" id="PTRK_0001091000.1"/>
    </source>
</evidence>
<proteinExistence type="inferred from homology"/>
<dbReference type="WBParaSite" id="PTRK_0001091000.1">
    <property type="protein sequence ID" value="PTRK_0001091000.1"/>
    <property type="gene ID" value="PTRK_0001091000"/>
</dbReference>
<dbReference type="AlphaFoldDB" id="A0A0N4ZQW9"/>
<evidence type="ECO:0000256" key="3">
    <source>
        <dbReference type="ARBA" id="ARBA00022692"/>
    </source>
</evidence>
<dbReference type="STRING" id="131310.A0A0N4ZQW9"/>
<evidence type="ECO:0000313" key="8">
    <source>
        <dbReference type="Proteomes" id="UP000038045"/>
    </source>
</evidence>
<dbReference type="PANTHER" id="PTHR12906">
    <property type="entry name" value="PROTEIN C20ORF24 RAB5-INTERACTING PROTEIN"/>
    <property type="match status" value="1"/>
</dbReference>
<dbReference type="Proteomes" id="UP000038045">
    <property type="component" value="Unplaced"/>
</dbReference>
<dbReference type="GO" id="GO:0005739">
    <property type="term" value="C:mitochondrion"/>
    <property type="evidence" value="ECO:0007669"/>
    <property type="project" value="GOC"/>
</dbReference>
<evidence type="ECO:0000256" key="4">
    <source>
        <dbReference type="ARBA" id="ARBA00022824"/>
    </source>
</evidence>
<keyword evidence="8" id="KW-1185">Reference proteome</keyword>
<organism evidence="8 9">
    <name type="scientific">Parastrongyloides trichosuri</name>
    <name type="common">Possum-specific nematode worm</name>
    <dbReference type="NCBI Taxonomy" id="131310"/>
    <lineage>
        <taxon>Eukaryota</taxon>
        <taxon>Metazoa</taxon>
        <taxon>Ecdysozoa</taxon>
        <taxon>Nematoda</taxon>
        <taxon>Chromadorea</taxon>
        <taxon>Rhabditida</taxon>
        <taxon>Tylenchina</taxon>
        <taxon>Panagrolaimomorpha</taxon>
        <taxon>Strongyloidoidea</taxon>
        <taxon>Strongyloididae</taxon>
        <taxon>Parastrongyloides</taxon>
    </lineage>
</organism>
<sequence>MSINPEKPSILSSLNKALKPNSEWCSRDEILDVLYWGKQLLSIVIGMIWGVLPFTGITSIIAFTLASGVSSYLYVTRFQEYDDEELGGFFEIAREGISAAFATFMITWIVTYTLIHH</sequence>
<keyword evidence="6 7" id="KW-0472">Membrane</keyword>
<comment type="similarity">
    <text evidence="2">Belongs to the EMC6 family.</text>
</comment>
<feature type="transmembrane region" description="Helical" evidence="7">
    <location>
        <begin position="43"/>
        <end position="75"/>
    </location>
</feature>
<keyword evidence="3 7" id="KW-0812">Transmembrane</keyword>
<dbReference type="GO" id="GO:0005789">
    <property type="term" value="C:endoplasmic reticulum membrane"/>
    <property type="evidence" value="ECO:0007669"/>
    <property type="project" value="UniProtKB-SubCell"/>
</dbReference>
<evidence type="ECO:0000256" key="1">
    <source>
        <dbReference type="ARBA" id="ARBA00004477"/>
    </source>
</evidence>
<comment type="subcellular location">
    <subcellularLocation>
        <location evidence="1">Endoplasmic reticulum membrane</location>
        <topology evidence="1">Multi-pass membrane protein</topology>
    </subcellularLocation>
</comment>
<feature type="transmembrane region" description="Helical" evidence="7">
    <location>
        <begin position="96"/>
        <end position="115"/>
    </location>
</feature>
<evidence type="ECO:0000256" key="6">
    <source>
        <dbReference type="ARBA" id="ARBA00023136"/>
    </source>
</evidence>
<dbReference type="InterPro" id="IPR010742">
    <property type="entry name" value="RCAF1"/>
</dbReference>